<evidence type="ECO:0000256" key="6">
    <source>
        <dbReference type="ARBA" id="ARBA00023136"/>
    </source>
</evidence>
<keyword evidence="8" id="KW-0175">Coiled coil</keyword>
<organism evidence="9">
    <name type="scientific">Chlorobium chlorochromatii (strain CaD3)</name>
    <dbReference type="NCBI Taxonomy" id="340177"/>
    <lineage>
        <taxon>Bacteria</taxon>
        <taxon>Pseudomonadati</taxon>
        <taxon>Chlorobiota</taxon>
        <taxon>Chlorobiia</taxon>
        <taxon>Chlorobiales</taxon>
        <taxon>Chlorobiaceae</taxon>
        <taxon>Chlorobium/Pelodictyon group</taxon>
        <taxon>Chlorobium</taxon>
    </lineage>
</organism>
<dbReference type="STRING" id="340177.Cag_0122"/>
<evidence type="ECO:0000256" key="7">
    <source>
        <dbReference type="ARBA" id="ARBA00023237"/>
    </source>
</evidence>
<proteinExistence type="inferred from homology"/>
<sequence>MKLSLADALSRAREQNYTVKAARSRIAQAEGQITQSRQSLLPKVTLSETFMVTNDPGAALVYKLQHNTIEQSDFMPSKLNNADVIDDFHTSVQVMQPIYNADAKKGRSMALVAKKGQEFMAERTAETIALHVSKAYYGLLLARKNSEAIDGSLAIMQGYNAETARGFNVGMLSRSDKLSTEVRLAELQEQKMMMEDEIKNATDALRVLLNLDPTVTIVPTTDLNVDGSMPSVKDGGALEQRSDLQAMEVFRQVASLQAEMADASRLPRVNAFAQGNLHGATPLEGGSSWALGVNVQWNILDAKVSEGQMQEAKAKKLEAMYSYEAAKSSGTAEINRALRSLKTAKARLAIASKSLEGAKVSFDHIGKQYKTGMAMTMELLMREQAFTYAKMRLNQAAFDYNVAKSELEYYKGN</sequence>
<dbReference type="AlphaFoldDB" id="Q3AUC5"/>
<gene>
    <name evidence="9" type="ordered locus">Cag_0122</name>
</gene>
<keyword evidence="7" id="KW-0998">Cell outer membrane</keyword>
<evidence type="ECO:0000256" key="4">
    <source>
        <dbReference type="ARBA" id="ARBA00022452"/>
    </source>
</evidence>
<dbReference type="HOGENOM" id="CLU_012817_10_3_10"/>
<protein>
    <submittedName>
        <fullName evidence="9">LipD protein, putative</fullName>
    </submittedName>
</protein>
<evidence type="ECO:0000256" key="8">
    <source>
        <dbReference type="SAM" id="Coils"/>
    </source>
</evidence>
<dbReference type="PANTHER" id="PTHR30026:SF21">
    <property type="entry name" value="SLR1270 PROTEIN"/>
    <property type="match status" value="1"/>
</dbReference>
<evidence type="ECO:0000256" key="2">
    <source>
        <dbReference type="ARBA" id="ARBA00007613"/>
    </source>
</evidence>
<dbReference type="GO" id="GO:0015562">
    <property type="term" value="F:efflux transmembrane transporter activity"/>
    <property type="evidence" value="ECO:0007669"/>
    <property type="project" value="InterPro"/>
</dbReference>
<keyword evidence="5" id="KW-0812">Transmembrane</keyword>
<dbReference type="InterPro" id="IPR003423">
    <property type="entry name" value="OMP_efflux"/>
</dbReference>
<comment type="subcellular location">
    <subcellularLocation>
        <location evidence="1">Cell outer membrane</location>
    </subcellularLocation>
</comment>
<evidence type="ECO:0000256" key="5">
    <source>
        <dbReference type="ARBA" id="ARBA00022692"/>
    </source>
</evidence>
<dbReference type="KEGG" id="cch:Cag_0122"/>
<keyword evidence="6" id="KW-0472">Membrane</keyword>
<evidence type="ECO:0000313" key="9">
    <source>
        <dbReference type="EMBL" id="ABB27400.1"/>
    </source>
</evidence>
<evidence type="ECO:0000256" key="3">
    <source>
        <dbReference type="ARBA" id="ARBA00022448"/>
    </source>
</evidence>
<dbReference type="GO" id="GO:0015288">
    <property type="term" value="F:porin activity"/>
    <property type="evidence" value="ECO:0007669"/>
    <property type="project" value="TreeGrafter"/>
</dbReference>
<dbReference type="Pfam" id="PF02321">
    <property type="entry name" value="OEP"/>
    <property type="match status" value="2"/>
</dbReference>
<comment type="similarity">
    <text evidence="2">Belongs to the outer membrane factor (OMF) (TC 1.B.17) family.</text>
</comment>
<keyword evidence="3" id="KW-0813">Transport</keyword>
<dbReference type="EMBL" id="CP000108">
    <property type="protein sequence ID" value="ABB27400.1"/>
    <property type="molecule type" value="Genomic_DNA"/>
</dbReference>
<reference evidence="9" key="1">
    <citation type="submission" date="2005-08" db="EMBL/GenBank/DDBJ databases">
        <title>Complete sequence of Chlorobium chlorochromatii CaD3.</title>
        <authorList>
            <person name="Copeland A."/>
            <person name="Lucas S."/>
            <person name="Lapidus A."/>
            <person name="Barry K."/>
            <person name="Detter J.C."/>
            <person name="Glavina T."/>
            <person name="Hammon N."/>
            <person name="Israni S."/>
            <person name="Pitluck S."/>
            <person name="Bryant D."/>
            <person name="Schmutz J."/>
            <person name="Larimer F."/>
            <person name="Land M."/>
            <person name="Kyrpides N."/>
            <person name="Ivanova N."/>
            <person name="Richardson P."/>
        </authorList>
    </citation>
    <scope>NUCLEOTIDE SEQUENCE [LARGE SCALE GENOMIC DNA]</scope>
    <source>
        <strain evidence="9">CaD3</strain>
    </source>
</reference>
<dbReference type="GO" id="GO:1990281">
    <property type="term" value="C:efflux pump complex"/>
    <property type="evidence" value="ECO:0007669"/>
    <property type="project" value="TreeGrafter"/>
</dbReference>
<accession>Q3AUC5</accession>
<dbReference type="SUPFAM" id="SSF56954">
    <property type="entry name" value="Outer membrane efflux proteins (OEP)"/>
    <property type="match status" value="1"/>
</dbReference>
<keyword evidence="4" id="KW-1134">Transmembrane beta strand</keyword>
<dbReference type="InterPro" id="IPR051906">
    <property type="entry name" value="TolC-like"/>
</dbReference>
<dbReference type="GO" id="GO:0009279">
    <property type="term" value="C:cell outer membrane"/>
    <property type="evidence" value="ECO:0007669"/>
    <property type="project" value="UniProtKB-SubCell"/>
</dbReference>
<evidence type="ECO:0000256" key="1">
    <source>
        <dbReference type="ARBA" id="ARBA00004442"/>
    </source>
</evidence>
<feature type="coiled-coil region" evidence="8">
    <location>
        <begin position="177"/>
        <end position="204"/>
    </location>
</feature>
<name>Q3AUC5_CHLCH</name>
<dbReference type="Gene3D" id="1.20.1600.10">
    <property type="entry name" value="Outer membrane efflux proteins (OEP)"/>
    <property type="match status" value="1"/>
</dbReference>
<dbReference type="eggNOG" id="COG1538">
    <property type="taxonomic scope" value="Bacteria"/>
</dbReference>
<dbReference type="PANTHER" id="PTHR30026">
    <property type="entry name" value="OUTER MEMBRANE PROTEIN TOLC"/>
    <property type="match status" value="1"/>
</dbReference>